<protein>
    <submittedName>
        <fullName evidence="7">S8 family serine peptidase</fullName>
    </submittedName>
</protein>
<feature type="active site" description="Charge relay system" evidence="5">
    <location>
        <position position="205"/>
    </location>
</feature>
<dbReference type="Proteomes" id="UP000672027">
    <property type="component" value="Chromosome"/>
</dbReference>
<feature type="domain" description="Peptidase S8/S53" evidence="6">
    <location>
        <begin position="165"/>
        <end position="406"/>
    </location>
</feature>
<dbReference type="InterPro" id="IPR050131">
    <property type="entry name" value="Peptidase_S8_subtilisin-like"/>
</dbReference>
<dbReference type="InterPro" id="IPR036852">
    <property type="entry name" value="Peptidase_S8/S53_dom_sf"/>
</dbReference>
<name>A0ABX7X940_9GAMM</name>
<evidence type="ECO:0000256" key="4">
    <source>
        <dbReference type="ARBA" id="ARBA00022825"/>
    </source>
</evidence>
<reference evidence="7 8" key="1">
    <citation type="submission" date="2021-04" db="EMBL/GenBank/DDBJ databases">
        <title>Genomics, taxonomy and metabolism of representatives of sulfur bacteria of the genus Thiothrix: Thiothrix fructosivorans QT, Thiothrix unzii A1T and three new species, Thiothrix subterranea sp. nov., Thiothrix litoralis sp. nov. and 'Candidatus Thiothrix anitrata' sp. nov.</title>
        <authorList>
            <person name="Ravin N.V."/>
            <person name="Smolyakov D."/>
            <person name="Rudenko T.S."/>
            <person name="Mardanov A.V."/>
            <person name="Beletsky A.V."/>
            <person name="Markov N.D."/>
            <person name="Fomenkov A.I."/>
            <person name="Roberts R.J."/>
            <person name="Karnachuk O.V."/>
            <person name="Novikov A."/>
            <person name="Grabovich M.Y."/>
        </authorList>
    </citation>
    <scope>NUCLEOTIDE SEQUENCE [LARGE SCALE GENOMIC DNA]</scope>
    <source>
        <strain evidence="7 8">A52</strain>
    </source>
</reference>
<dbReference type="PANTHER" id="PTHR43806">
    <property type="entry name" value="PEPTIDASE S8"/>
    <property type="match status" value="1"/>
</dbReference>
<dbReference type="PROSITE" id="PS00137">
    <property type="entry name" value="SUBTILASE_HIS"/>
    <property type="match status" value="1"/>
</dbReference>
<evidence type="ECO:0000256" key="5">
    <source>
        <dbReference type="PROSITE-ProRule" id="PRU01240"/>
    </source>
</evidence>
<evidence type="ECO:0000313" key="7">
    <source>
        <dbReference type="EMBL" id="QTR51739.1"/>
    </source>
</evidence>
<dbReference type="InterPro" id="IPR015500">
    <property type="entry name" value="Peptidase_S8_subtilisin-rel"/>
</dbReference>
<gene>
    <name evidence="7" type="ORF">J8380_03435</name>
</gene>
<keyword evidence="3 5" id="KW-0378">Hydrolase</keyword>
<evidence type="ECO:0000256" key="3">
    <source>
        <dbReference type="ARBA" id="ARBA00022801"/>
    </source>
</evidence>
<evidence type="ECO:0000256" key="2">
    <source>
        <dbReference type="ARBA" id="ARBA00022670"/>
    </source>
</evidence>
<dbReference type="PROSITE" id="PS51892">
    <property type="entry name" value="SUBTILASE"/>
    <property type="match status" value="1"/>
</dbReference>
<evidence type="ECO:0000256" key="1">
    <source>
        <dbReference type="ARBA" id="ARBA00011073"/>
    </source>
</evidence>
<dbReference type="PANTHER" id="PTHR43806:SF11">
    <property type="entry name" value="CEREVISIN-RELATED"/>
    <property type="match status" value="1"/>
</dbReference>
<feature type="active site" description="Charge relay system" evidence="5">
    <location>
        <position position="174"/>
    </location>
</feature>
<dbReference type="Pfam" id="PF00082">
    <property type="entry name" value="Peptidase_S8"/>
    <property type="match status" value="1"/>
</dbReference>
<feature type="active site" description="Charge relay system" evidence="5">
    <location>
        <position position="361"/>
    </location>
</feature>
<comment type="similarity">
    <text evidence="1 5">Belongs to the peptidase S8 family.</text>
</comment>
<dbReference type="SUPFAM" id="SSF52743">
    <property type="entry name" value="Subtilisin-like"/>
    <property type="match status" value="1"/>
</dbReference>
<dbReference type="CDD" id="cd05561">
    <property type="entry name" value="Peptidases_S8_4"/>
    <property type="match status" value="1"/>
</dbReference>
<dbReference type="Gene3D" id="3.40.50.200">
    <property type="entry name" value="Peptidase S8/S53 domain"/>
    <property type="match status" value="1"/>
</dbReference>
<dbReference type="PROSITE" id="PS51257">
    <property type="entry name" value="PROKAR_LIPOPROTEIN"/>
    <property type="match status" value="1"/>
</dbReference>
<evidence type="ECO:0000259" key="6">
    <source>
        <dbReference type="Pfam" id="PF00082"/>
    </source>
</evidence>
<dbReference type="InterPro" id="IPR022398">
    <property type="entry name" value="Peptidase_S8_His-AS"/>
</dbReference>
<keyword evidence="4 5" id="KW-0720">Serine protease</keyword>
<accession>A0ABX7X940</accession>
<dbReference type="PRINTS" id="PR00723">
    <property type="entry name" value="SUBTILISIN"/>
</dbReference>
<dbReference type="InterPro" id="IPR000209">
    <property type="entry name" value="Peptidase_S8/S53_dom"/>
</dbReference>
<keyword evidence="2 5" id="KW-0645">Protease</keyword>
<dbReference type="EMBL" id="CP072800">
    <property type="protein sequence ID" value="QTR51739.1"/>
    <property type="molecule type" value="Genomic_DNA"/>
</dbReference>
<proteinExistence type="inferred from homology"/>
<keyword evidence="8" id="KW-1185">Reference proteome</keyword>
<organism evidence="7 8">
    <name type="scientific">Candidatus Thiothrix anitrata</name>
    <dbReference type="NCBI Taxonomy" id="2823902"/>
    <lineage>
        <taxon>Bacteria</taxon>
        <taxon>Pseudomonadati</taxon>
        <taxon>Pseudomonadota</taxon>
        <taxon>Gammaproteobacteria</taxon>
        <taxon>Thiotrichales</taxon>
        <taxon>Thiotrichaceae</taxon>
        <taxon>Thiothrix</taxon>
    </lineage>
</organism>
<evidence type="ECO:0000313" key="8">
    <source>
        <dbReference type="Proteomes" id="UP000672027"/>
    </source>
</evidence>
<sequence length="420" mass="44152">MKFIHTLPTRWLYSLLAFGLLSVSGCSTPPEYKVIGKTTHSTTCQVSAALCIESHVFRVVDYEKDEMLITYDSSKPAEVADDILKKYRLRAKRSDNLDSVKTTMITAATNGQDPMDLVAVIKKQETEVDASTSNFYTTANVSGNDLYPMSMTGVTAARARTGSSGAGVTIGMIDTPVDMNYSDSLQAAIERINLVASGDERNRLHGTEVAGVMVSNNPRIGIAPQSRLVAISAFSTNPANPDQRRSNSGLVARALEIAMDQGVDVLNLSFAGKSDPLVDKLVQAAVQRGIVVVASAGNEGPGAQPAYPAAIPGVIAVTAVDRNRQVFGRANRGSYIGLAAPGVGILTTAPRGSFQVSSGTSLATAHVSGVAALLLAANRANFSPNLLYQTATDLGTPGHDGDYGHGLVNVERALASIGVR</sequence>